<proteinExistence type="predicted"/>
<protein>
    <submittedName>
        <fullName evidence="1">Uncharacterized protein</fullName>
    </submittedName>
</protein>
<evidence type="ECO:0000313" key="2">
    <source>
        <dbReference type="Proteomes" id="UP000000812"/>
    </source>
</evidence>
<evidence type="ECO:0000313" key="1">
    <source>
        <dbReference type="EMBL" id="AAF84445.1"/>
    </source>
</evidence>
<dbReference type="PIR" id="C82657">
    <property type="entry name" value="C82657"/>
</dbReference>
<dbReference type="KEGG" id="xfa:XF_1636"/>
<dbReference type="EMBL" id="AE003849">
    <property type="protein sequence ID" value="AAF84445.1"/>
    <property type="molecule type" value="Genomic_DNA"/>
</dbReference>
<gene>
    <name evidence="1" type="ordered locus">XF_1636</name>
</gene>
<dbReference type="Proteomes" id="UP000000812">
    <property type="component" value="Chromosome"/>
</dbReference>
<organism evidence="1 2">
    <name type="scientific">Xylella fastidiosa (strain 9a5c)</name>
    <dbReference type="NCBI Taxonomy" id="160492"/>
    <lineage>
        <taxon>Bacteria</taxon>
        <taxon>Pseudomonadati</taxon>
        <taxon>Pseudomonadota</taxon>
        <taxon>Gammaproteobacteria</taxon>
        <taxon>Lysobacterales</taxon>
        <taxon>Lysobacteraceae</taxon>
        <taxon>Xylella</taxon>
    </lineage>
</organism>
<sequence>MSLVISPYQHITNYRTFQSKQTTDVIRFSFDHHQLHQLAGTSATLETKNAQWLNTAGPCSPLALPEMLFTLLRSCHPCLLRARATNNMSIF</sequence>
<accession>Q9PCW8</accession>
<dbReference type="AlphaFoldDB" id="Q9PCW8"/>
<dbReference type="HOGENOM" id="CLU_2426297_0_0_6"/>
<reference evidence="1 2" key="1">
    <citation type="journal article" date="2000" name="Nature">
        <title>The genome sequence of the plant pathogen Xylella fastidiosa.</title>
        <authorList>
            <person name="Simpson A.J."/>
            <person name="Reinach F.C."/>
            <person name="Arruda P."/>
            <person name="Abreu F.A."/>
            <person name="Acencio M."/>
            <person name="Alvarenga R."/>
            <person name="Alves L.M."/>
            <person name="Araya J.E."/>
            <person name="Baia G.S."/>
            <person name="Baptista C.S."/>
            <person name="Barros M.H."/>
            <person name="Bonaccorsi E.D."/>
            <person name="Bordin S."/>
            <person name="Bove J.M."/>
            <person name="Briones M.R."/>
            <person name="Bueno M.R."/>
            <person name="Camargo A.A."/>
            <person name="Camargo L.E."/>
            <person name="Carraro D.M."/>
            <person name="Carrer H."/>
            <person name="Colauto N.B."/>
            <person name="Colombo C."/>
            <person name="Costa F.F."/>
            <person name="Costa M.C."/>
            <person name="Costa-Neto C.M."/>
            <person name="Coutinho L.L."/>
            <person name="Cristofani M."/>
            <person name="Dias-Neto E."/>
            <person name="Docena C."/>
            <person name="El-Dorry H."/>
            <person name="Facincani A.P."/>
            <person name="Ferreira A.J."/>
            <person name="Ferreira V.C."/>
            <person name="Ferro J.A."/>
            <person name="Fraga J.S."/>
            <person name="Franca S.C."/>
            <person name="Franco M.C."/>
            <person name="Frohme M."/>
            <person name="Furlan L.R."/>
            <person name="Garnier M."/>
            <person name="Goldman G.H."/>
            <person name="Goldman M.H."/>
            <person name="Gomes S.L."/>
            <person name="Gruber A."/>
            <person name="Ho P.L."/>
            <person name="Hoheisel J.D."/>
            <person name="Junqueira M.L."/>
            <person name="Kemper E.L."/>
            <person name="Kitajima J.P."/>
            <person name="Krieger J.E."/>
            <person name="Kuramae E.E."/>
            <person name="Laigret F."/>
            <person name="Lambais M.R."/>
            <person name="Leite L.C."/>
            <person name="Lemos E.G."/>
            <person name="Lemos M.V."/>
            <person name="Lopes S.A."/>
            <person name="Lopes C.R."/>
            <person name="Machado J.A."/>
            <person name="Machado M.A."/>
            <person name="Madeira A.M."/>
            <person name="Madeira H.M."/>
            <person name="Marino C.L."/>
            <person name="Marques M.V."/>
            <person name="Martins E.A."/>
            <person name="Martins E.M."/>
            <person name="Matsukuma A.Y."/>
            <person name="Menck C.F."/>
            <person name="Miracca E.C."/>
            <person name="Miyaki C.Y."/>
            <person name="Monteriro-Vitorello C.B."/>
            <person name="Moon D.H."/>
            <person name="Nagai M.A."/>
            <person name="Nascimento A.L."/>
            <person name="Netto L.E."/>
            <person name="Nhani A.Jr."/>
            <person name="Nobrega F.G."/>
            <person name="Nunes L.R."/>
            <person name="Oliveira M.A."/>
            <person name="de Oliveira M.C."/>
            <person name="de Oliveira R.C."/>
            <person name="Palmieri D.A."/>
            <person name="Paris A."/>
            <person name="Peixoto B.R."/>
            <person name="Pereira G.A."/>
            <person name="Pereira H.A.Jr."/>
            <person name="Pesquero J.B."/>
            <person name="Quaggio R.B."/>
            <person name="Roberto P.G."/>
            <person name="Rodrigues V."/>
            <person name="de M Rosa A.J."/>
            <person name="de Rosa V.E.Jr."/>
            <person name="de Sa R.G."/>
            <person name="Santelli R.V."/>
            <person name="Sawasaki H.E."/>
            <person name="da Silva A.C."/>
            <person name="da Silva A.M."/>
            <person name="da Silva F.R."/>
            <person name="da Silva W.A.Jr."/>
            <person name="da Silveira J.F."/>
            <person name="Silvestri M.L."/>
            <person name="Siqueira W.J."/>
            <person name="de Souza A.A."/>
            <person name="de Souza A.P."/>
            <person name="Terenzi M.F."/>
            <person name="Truffi D."/>
            <person name="Tsai S.M."/>
            <person name="Tsuhako M.H."/>
            <person name="Vallada H."/>
            <person name="Van Sluys M.A."/>
            <person name="Verjovski-Almeida S."/>
            <person name="Vettore A.L."/>
            <person name="Zago M.A."/>
            <person name="Zatz M."/>
            <person name="Meidanis J."/>
            <person name="Setubal J.C."/>
        </authorList>
    </citation>
    <scope>NUCLEOTIDE SEQUENCE [LARGE SCALE GENOMIC DNA]</scope>
    <source>
        <strain evidence="1 2">9a5c</strain>
    </source>
</reference>
<name>Q9PCW8_XYLFA</name>